<sequence length="273" mass="29633">MIFLFIGIQLRSVKAQSEEEWSRIFGGELGGGAESLVQTPDGGYALAGGTKSYGAGSWDFWLVKTDNQGNKEWSRTFGGENSDWANSLVQTSDGGYALAGWTESFGAGENDFWLVKTDNQGNKEWSRTFGGWDSDAGLSLVQTSDGGFALTGGTESYGAGSWDFWLVKTDPQGNKEWSRTFGGENWDAPDSLVQTSDGGFALAGGTKSFGAGSYDFWLVKTDPQGNEEWSRTFGGENWDWARSLVQTSDGGYALAGWTESFAAEKDDFWLVKT</sequence>
<dbReference type="SUPFAM" id="SSF69304">
    <property type="entry name" value="Tricorn protease N-terminal domain"/>
    <property type="match status" value="1"/>
</dbReference>
<dbReference type="EMBL" id="LHXJ01000027">
    <property type="protein sequence ID" value="KXA90982.1"/>
    <property type="molecule type" value="Genomic_DNA"/>
</dbReference>
<dbReference type="AlphaFoldDB" id="A0A133U9W9"/>
<dbReference type="Proteomes" id="UP000070163">
    <property type="component" value="Unassembled WGS sequence"/>
</dbReference>
<dbReference type="PANTHER" id="PTHR42754:SF1">
    <property type="entry name" value="LIPOPROTEIN"/>
    <property type="match status" value="1"/>
</dbReference>
<feature type="non-terminal residue" evidence="1">
    <location>
        <position position="273"/>
    </location>
</feature>
<keyword evidence="2" id="KW-1185">Reference proteome</keyword>
<proteinExistence type="predicted"/>
<protein>
    <recommendedName>
        <fullName evidence="3">Bulb-type lectin domain-containing protein</fullName>
    </recommendedName>
</protein>
<evidence type="ECO:0000313" key="2">
    <source>
        <dbReference type="Proteomes" id="UP000070163"/>
    </source>
</evidence>
<evidence type="ECO:0008006" key="3">
    <source>
        <dbReference type="Google" id="ProtNLM"/>
    </source>
</evidence>
<reference evidence="1 2" key="1">
    <citation type="journal article" date="2016" name="Sci. Rep.">
        <title>Metabolic traits of an uncultured archaeal lineage -MSBL1- from brine pools of the Red Sea.</title>
        <authorList>
            <person name="Mwirichia R."/>
            <person name="Alam I."/>
            <person name="Rashid M."/>
            <person name="Vinu M."/>
            <person name="Ba-Alawi W."/>
            <person name="Anthony Kamau A."/>
            <person name="Kamanda Ngugi D."/>
            <person name="Goker M."/>
            <person name="Klenk H.P."/>
            <person name="Bajic V."/>
            <person name="Stingl U."/>
        </authorList>
    </citation>
    <scope>NUCLEOTIDE SEQUENCE [LARGE SCALE GENOMIC DNA]</scope>
    <source>
        <strain evidence="1">SCGC-AAA259A05</strain>
    </source>
</reference>
<gene>
    <name evidence="1" type="ORF">AKJ57_02910</name>
</gene>
<accession>A0A133U9W9</accession>
<comment type="caution">
    <text evidence="1">The sequence shown here is derived from an EMBL/GenBank/DDBJ whole genome shotgun (WGS) entry which is preliminary data.</text>
</comment>
<evidence type="ECO:0000313" key="1">
    <source>
        <dbReference type="EMBL" id="KXA90982.1"/>
    </source>
</evidence>
<name>A0A133U9W9_9EURY</name>
<organism evidence="1 2">
    <name type="scientific">candidate division MSBL1 archaeon SCGC-AAA259A05</name>
    <dbReference type="NCBI Taxonomy" id="1698259"/>
    <lineage>
        <taxon>Archaea</taxon>
        <taxon>Methanobacteriati</taxon>
        <taxon>Methanobacteriota</taxon>
        <taxon>candidate division MSBL1</taxon>
    </lineage>
</organism>
<dbReference type="PANTHER" id="PTHR42754">
    <property type="entry name" value="ENDOGLUCANASE"/>
    <property type="match status" value="1"/>
</dbReference>